<feature type="compositionally biased region" description="Polar residues" evidence="1">
    <location>
        <begin position="3070"/>
        <end position="3104"/>
    </location>
</feature>
<protein>
    <submittedName>
        <fullName evidence="2">Uncharacterized protein</fullName>
    </submittedName>
</protein>
<reference evidence="2" key="1">
    <citation type="submission" date="2022-03" db="EMBL/GenBank/DDBJ databases">
        <authorList>
            <person name="Martin C."/>
        </authorList>
    </citation>
    <scope>NUCLEOTIDE SEQUENCE</scope>
</reference>
<dbReference type="SMART" id="SM00748">
    <property type="entry name" value="HEPN"/>
    <property type="match status" value="1"/>
</dbReference>
<dbReference type="Gene3D" id="3.30.565.10">
    <property type="entry name" value="Histidine kinase-like ATPase, C-terminal domain"/>
    <property type="match status" value="1"/>
</dbReference>
<dbReference type="Proteomes" id="UP000749559">
    <property type="component" value="Unassembled WGS sequence"/>
</dbReference>
<feature type="compositionally biased region" description="Low complexity" evidence="1">
    <location>
        <begin position="4523"/>
        <end position="4542"/>
    </location>
</feature>
<dbReference type="Gene3D" id="1.20.120.330">
    <property type="entry name" value="Nucleotidyltransferases domain 2"/>
    <property type="match status" value="1"/>
</dbReference>
<feature type="region of interest" description="Disordered" evidence="1">
    <location>
        <begin position="4419"/>
        <end position="4551"/>
    </location>
</feature>
<sequence length="4818" mass="550415">MEEDEFNTGIILPTLIIQLRKILDQYPDDGQILKELIQNAEDAGATEVKFLYDEHSYGTDPNSLHHPNMAKYQGTALYAYNDALFKEEDWKGIRMLCESIKERDPLKVGYFGLGFKSVFHLTDLPMILSGERIGIIDPHQTTFSSGTHGWHLKKSKSVIDSLPDQFDPFKGLFGCTSGAFESGYYDSTLFRFPLRQENSALSDAIYDTNRMERLLDSFKVEAPLMLLFLNSVETIELYRRGEFDMDPILSFRVRISDRTINNVRAQRKNFLRRIDVFKWMESHTTTTFPVIFEISSFADFNEVTTYETWLVTNYYAGGMMSRNLRKLHNDPDLGYLPWVGVAMSLDKAYDDDLEEDLTPTITPESETQIENGANSESDRNGHHEEHDGDTSQDNGAINTVNTSQLEDTVKRGPQGQIFCFLPLPIEKESPTGLPVHVNSYFALEQNRRHLKWPNDQGVFDNLSLTDKKLLWNQCILRDVLPKAYVELIVQAIKLQERGIIETLTVDLIYKTLADMKKVDAKWRIIIEPFYHELLKYAVIYTSADGGLWVRVHEAIFNTLKQDDPSSQVILQALNAANSKVADVPRHLVKAVKMYGTSRPHIIDPFLVLSVLKTGDQYYRYLEYGPKIKLLKFVLKDEQYLTLIGLELLPLANGEFIEFRNRHESEPIYITTEATPMSLLPSMEDRILDPSIDDSIKESLMKAIHKGYTQLKKLEDVEVARLIPETLPPDWLQTEQVTWLPGNEGLNHPPREWLEHLWEYLHKYFHHDLRAFEDLPILPINNPGESSNEIILVPLSSIAGLVMKSAEGLYLDDVVCGTLEALGVIIIEDLPQYLKYHPAIHRNYIHTPSVASILSVLSAKTEHMDLAGEINEKTTAEQKCSLRAHLSRVSAIDLDDSHIEVLKMLPLFETLAGSGGEETHFVSINDVPNAAPLERLPIASPKKLLVLNTNHAKNLADILGVKQLHITQLLTDIMFPEIQSMALDPEKTEELMLYVLKHFHSYVDQDPTFMSSISNLAFVPKPNGMLMTPDNLCDPESDILQRIFLGEDEFPTGVYAEPTVLATLKEIGLKSIDSLSAEDIIYTASNMLGLYESGSITVEQLFVKSESLLEFFNNHTDILHEEIDGLPLYEQLMEVPWVNPKVKRPAYYPNHLRWFSSDTLCKPKDMKCAKYASIVGAVVPIVNFQTEPRVETVFKWDEPPSLDFVIGHLSHLATSYTVEDKSTYLGMVISTYNSLCAHDTEDVLEKMFDHRISSWVWHGEGFASVNEVILDKPFTDLKPYIHCLPPEVEQFQEFLSKCGIRNMCDLTDVLRLIKEKYDKHPNNDVPENELKYDLQLCVAILNELKPPPGQEISEELMKHLLIPTHVNGENTIRMVQVNECTFCDEEWLRKGHDLSDLEEDEEQILFVHPNIPNTTAEILGVPTLMSRMLDAEELDLSFGQSDPLTRRLKNLLTEYTDGFAVPKELIQNADDAGATEVKILYDQRENKDARTCLIDEGMRECQGPAIWAYNNAVFTDKDFENITMLSGATKEAQTDKIGRFGLGFNAIYNLTDVPSFISRHNIVIFDPHTTHLGKGIKDKSKPGIKIDINRNRKKLRKLGNQFKPFNGIFGCNLNNKDDGEDSYDFTLFRFPLRTKQQAIRSEICNRHYDHDEVIELLHMFIKGASSLLLFTQNVRKVTLYHLSDSERSVISPIELFQVTKKPIKVMRSLNMPQSANPQMINMNILQASTQALQNIRHSSDPLSEDVTHETPELSVVISVKCTTTESAHWILNTDFTMKKDTWLVTSCMGTDQALKLALKDNTLMPAGGVAVCLHQSEGDSYIPEPILNPQTNEHNGSVYCYLPLPIKSGLPVHINGAFAITSSRRHLCERSEDDKFDVRAAWNEALLLDAVTKSYIYLLEDLARLMPNGTDCTSLWPNIEFIETNCKHLLHGVYEILASTSLDAPKLFSDGPQWVNLCQAAFLHADIGLSVVGSSAYDVFRQCQDGIGKVVINLPQPILQGFAASGLESIIEEKTYKKAEFFREVFFPNILTIDSTIRDALMLNALKEDNDDLFALMKESPCIPVSPFGEVLKRPSELIHPFSSKLSKLFSRDDGRFPCGTDYTYLAPEILLKLESLGMKKGDLSWEETLVIAESIQNLPHQEACQKTSALISFLNKKLDLIEEGMVHASISQLESSKSRQWPSYKNDNFDSNELTDVMSKMRNIPFLPIKESPKFFPVAWKGNDLEADGLQAPNNLYKEESQNLVCCIEPILNENVLGTMPELVSAFFGFGSKTITVDQVFAQLDSIVTSDVDLNDRNVYTEVQKLCYSIYNYFQDVIMGSNAKLRQMVREGLQYRFFILLDGKFLRPSQLAFKFQHTCPPYLYGLSEDLIHKFGTLYSEAGVREVFEISDFVSALQEMHSTHNGYALEKDDLKLALRLCMLLNECMIESRLKITEVIEQLGTVYIPDARGILHSSKILCYNDPESHWLPEDDEMKFSHQRIPYEMSKQLGVNTKRQEMLKKHSQGIPFGQKEKLTNRLNRILAAYPCDKEILKEILQNADDAQATDVHFVRDPRQHSTQRVFEECWRPLQGPALCVYNNRPFTPADLDGIQNLGEGTKSKDPNKTGQYGIGFNCVYHLTDTPTFLTQGPEVGETLVAFDPHCQYVPGATPDEPGRRYDNVSDLRHIFTDVFPCYLDDKFDLQNSTMFRFPLRSKSMAEKSDLSNNPMTTKMLDQLMSRFKAELFDVLLFINNTESISLSDIDGVTHRLCNTYSVTVSMTPEDKQRRQRFVAHVKDIGHKLKRGDITVHNIPLKEVSYVLSMEDNRGQQEKWLITQRIGFHDPDEVPTAVLQAFRNGDLALLPRGGVAARIDPIDQPPKSGKVYCILPLPVNSNLPVYINGHFALEHEARRSLWQDEDGGYRSSWNSTLLNQVIAPAYVSLMCMMKNKLGIVGTLHSNTEGFNLKARLRCYNKLFPSTVHQDPYWKGLAVSFYKYIHKNQLPVLPVVHKLHNDDEAVEDVFEDVRVAWMPPVGHDLQHAYFNDLTESMGNARERFASFDIDNSLYRSDRSRSFHEPSPLPYSTKDRSRSFGGSQENLFKGSEGSQRSNSGSRENLTGSPTSTRRSFYGSKENLLSPGSPTSPTMKSPYMKSPGKMKKLRTILKRVLLSCGFNVFHSPMSVYNNFLACDVPVECISPIAVIKFFKSFRSKTPACNLVSLPCVIDDTPLKDEKTLQIVLQYCKMEPDFEEHLNGLPLLLKEDNQLDIFDEDAPKFMATTFDILPDCAEMFVHRNLALTIFRDMDPHFSNVFKPFDVQALAELLGFTFSSNRFWGSQEHVRWSPMESGVPTPNWLAHVWDFLVEQTDVVNQCSTELTHEEKIDSIETMLSPLNEWALIPAHIVSSHTGVGVMSFKPLLIDPNDHYLVPLGMASTVIDFTHCGFMSHPVRDTLRMLGVPELNCKMLDGGSLAPAKGFGIGLNSALARTLVATLEKPAGVLCVLNYLMAKEDSLKGKLQYEDCITLLKYFNDSYDEWANFQPAVNILKELPFHMTAHGDLIKLNGYTVYILPTDIPMADMDAWQENEQIVFLRHNEGLDVLHDAMNFKILTTTELYCTFILPKFHYLSFDAQVAHLQYLKDVKLKEHGPAKTAILASLNMLAFLPGKDGCLYPACMFKDPHHSVFKVMYRFKEDSDAFPPKPFCESKWLDFMRQIGLVHDISIDTFVDFAYQIAEEALNNPSNETVAKSKSLVAHLFKRRNVIDEDILERVKDIPFIAPARPNQSLLQLQQYFNVVDNEQMPFVCFNASVPETHENIIWTSASLLPNWANPFKLHHQEVTIDYEIDSPLQNMSRYIDEIASKLGIHVTPSLNMVVIHCQNLCGNLMNVDTKRGDCIINDFMKLDIMRHIYKFLQHGIKGDDPQSIESIEKLKDTECILVDDGQKFILPSQIVMSMYNEEEIRPFLYRCPTEFGEFSKLFKVLGVTETPSCSQYASVLENIHRECGDVRLHPNELRVVYRAVYRLFKRLRTEGFGSESVKALYLPSQTGQLLNARELVFNNDPSCTDRLKDFDKPFLVDLSECKLHTGNFEDMVGLLPEHLRPLMLTDLVVDTLEERCKDTVAHEGTAERLRQHLASQAFAEGIGRLIKHEHHRQGLKVDSELLERTLSNIMHIHLYGVEKVVTYLAYEGEYIPGSEMDNELYVEKTTNENGEPRWKIYIESSAKLHEELVVKIADTINRLSGGLLQNSVHYLQPIMTCQTHQISNVLDRLKIRSDQMMDSKPPTLPQPGQFVPIEDHHLLKEDFLDFDLDEYVAFEVDDPTLIGESGPATYVYGIVVEKLKIENPYNEKRTSNESRFLQRYKVNIGDDRKSIIVNNTDLYKFHRMERIIDDNYIDVEDYIVDQIDGFEGFEESAYETADEMDSQMEDDIDGYHEDKLERHLQGDLENQRQDDEAIGATSTPKKQKSKEQIQEERYQQQRKRFEQEKLQKEKKKEDDKRRFNETFQEKQEREFKEWLEENKEREEAERKHRQQQYQEQERARQQEHQQRQQQGHFQPPKSPSSKGAPKTAEQIKDDISDKLETAWTLEEKERKKIIKRLLLKWHPDKNIGNEKFATDMMHFIEAEIERICSGQPREGHFETQAEYFARKAKDQQFTGIFKDFFENMAKRAGTHKTQRKEYKENFSQNYSQSSHNFDVPPSFNTKNPQPGEAKRWMKQAKADLKSIDNDLRVSETAYEWACYKCHQAAEKALKASQLAVDVMHSYSHDLQSICNTIPDTKLKILSADLQKLLGDAGQMYYPDSLKFPQIPHDTYTEQRALECQRLASMIVERSEEYIVSLIGQPL</sequence>
<keyword evidence="3" id="KW-1185">Reference proteome</keyword>
<dbReference type="PANTHER" id="PTHR15600:SF42">
    <property type="entry name" value="SACSIN"/>
    <property type="match status" value="1"/>
</dbReference>
<feature type="compositionally biased region" description="Polar residues" evidence="1">
    <location>
        <begin position="3115"/>
        <end position="3124"/>
    </location>
</feature>
<dbReference type="SUPFAM" id="SSF55874">
    <property type="entry name" value="ATPase domain of HSP90 chaperone/DNA topoisomerase II/histidine kinase"/>
    <property type="match status" value="3"/>
</dbReference>
<feature type="region of interest" description="Disordered" evidence="1">
    <location>
        <begin position="3049"/>
        <end position="3131"/>
    </location>
</feature>
<dbReference type="Pfam" id="PF05168">
    <property type="entry name" value="HEPN"/>
    <property type="match status" value="1"/>
</dbReference>
<dbReference type="Pfam" id="PF25794">
    <property type="entry name" value="SACS"/>
    <property type="match status" value="3"/>
</dbReference>
<dbReference type="EMBL" id="CAIIXF020000010">
    <property type="protein sequence ID" value="CAH1796047.1"/>
    <property type="molecule type" value="Genomic_DNA"/>
</dbReference>
<dbReference type="InterPro" id="IPR058210">
    <property type="entry name" value="SACS/Nov_dom"/>
</dbReference>
<gene>
    <name evidence="2" type="ORF">OFUS_LOCUS20501</name>
</gene>
<evidence type="ECO:0000256" key="1">
    <source>
        <dbReference type="SAM" id="MobiDB-lite"/>
    </source>
</evidence>
<dbReference type="PROSITE" id="PS50910">
    <property type="entry name" value="HEPN"/>
    <property type="match status" value="1"/>
</dbReference>
<feature type="compositionally biased region" description="Basic and acidic residues" evidence="1">
    <location>
        <begin position="376"/>
        <end position="389"/>
    </location>
</feature>
<feature type="region of interest" description="Disordered" evidence="1">
    <location>
        <begin position="358"/>
        <end position="397"/>
    </location>
</feature>
<name>A0A8J1TUB4_OWEFU</name>
<evidence type="ECO:0000313" key="2">
    <source>
        <dbReference type="EMBL" id="CAH1796047.1"/>
    </source>
</evidence>
<feature type="compositionally biased region" description="Basic and acidic residues" evidence="1">
    <location>
        <begin position="4511"/>
        <end position="4522"/>
    </location>
</feature>
<dbReference type="SUPFAM" id="SSF81593">
    <property type="entry name" value="Nucleotidyltransferase substrate binding subunit/domain"/>
    <property type="match status" value="1"/>
</dbReference>
<feature type="compositionally biased region" description="Basic and acidic residues" evidence="1">
    <location>
        <begin position="4441"/>
        <end position="4502"/>
    </location>
</feature>
<accession>A0A8J1TUB4</accession>
<dbReference type="Gene3D" id="1.10.287.110">
    <property type="entry name" value="DnaJ domain"/>
    <property type="match status" value="1"/>
</dbReference>
<feature type="region of interest" description="Disordered" evidence="1">
    <location>
        <begin position="4664"/>
        <end position="4683"/>
    </location>
</feature>
<dbReference type="PANTHER" id="PTHR15600">
    <property type="entry name" value="SACSIN"/>
    <property type="match status" value="1"/>
</dbReference>
<dbReference type="OrthoDB" id="5963011at2759"/>
<dbReference type="SUPFAM" id="SSF46565">
    <property type="entry name" value="Chaperone J-domain"/>
    <property type="match status" value="1"/>
</dbReference>
<dbReference type="InterPro" id="IPR052972">
    <property type="entry name" value="Sacsin_chaperone_reg"/>
</dbReference>
<organism evidence="2 3">
    <name type="scientific">Owenia fusiformis</name>
    <name type="common">Polychaete worm</name>
    <dbReference type="NCBI Taxonomy" id="6347"/>
    <lineage>
        <taxon>Eukaryota</taxon>
        <taxon>Metazoa</taxon>
        <taxon>Spiralia</taxon>
        <taxon>Lophotrochozoa</taxon>
        <taxon>Annelida</taxon>
        <taxon>Polychaeta</taxon>
        <taxon>Sedentaria</taxon>
        <taxon>Canalipalpata</taxon>
        <taxon>Sabellida</taxon>
        <taxon>Oweniida</taxon>
        <taxon>Oweniidae</taxon>
        <taxon>Owenia</taxon>
    </lineage>
</organism>
<dbReference type="InterPro" id="IPR036890">
    <property type="entry name" value="HATPase_C_sf"/>
</dbReference>
<evidence type="ECO:0000313" key="3">
    <source>
        <dbReference type="Proteomes" id="UP000749559"/>
    </source>
</evidence>
<dbReference type="NCBIfam" id="NF047352">
    <property type="entry name" value="P_loop_sacsin"/>
    <property type="match status" value="3"/>
</dbReference>
<proteinExistence type="predicted"/>
<dbReference type="GO" id="GO:0030544">
    <property type="term" value="F:Hsp70 protein binding"/>
    <property type="evidence" value="ECO:0007669"/>
    <property type="project" value="TreeGrafter"/>
</dbReference>
<comment type="caution">
    <text evidence="2">The sequence shown here is derived from an EMBL/GenBank/DDBJ whole genome shotgun (WGS) entry which is preliminary data.</text>
</comment>
<feature type="compositionally biased region" description="Polar residues" evidence="1">
    <location>
        <begin position="359"/>
        <end position="375"/>
    </location>
</feature>
<dbReference type="InterPro" id="IPR036869">
    <property type="entry name" value="J_dom_sf"/>
</dbReference>
<dbReference type="InterPro" id="IPR007842">
    <property type="entry name" value="HEPN_dom"/>
</dbReference>
<feature type="compositionally biased region" description="Polar residues" evidence="1">
    <location>
        <begin position="4664"/>
        <end position="4680"/>
    </location>
</feature>